<dbReference type="PANTHER" id="PTHR43374">
    <property type="entry name" value="FLAVIN PRENYLTRANSFERASE"/>
    <property type="match status" value="1"/>
</dbReference>
<dbReference type="InterPro" id="IPR004507">
    <property type="entry name" value="UbiX-like"/>
</dbReference>
<name>A0A1F2PCD3_9EURY</name>
<feature type="domain" description="Flavoprotein" evidence="7">
    <location>
        <begin position="7"/>
        <end position="175"/>
    </location>
</feature>
<dbReference type="EC" id="2.5.1.129" evidence="6"/>
<comment type="catalytic activity">
    <reaction evidence="6">
        <text>dimethylallyl phosphate + FMNH2 = prenylated FMNH2 + phosphate</text>
        <dbReference type="Rhea" id="RHEA:37743"/>
        <dbReference type="ChEBI" id="CHEBI:43474"/>
        <dbReference type="ChEBI" id="CHEBI:57618"/>
        <dbReference type="ChEBI" id="CHEBI:87467"/>
        <dbReference type="ChEBI" id="CHEBI:88052"/>
        <dbReference type="EC" id="2.5.1.129"/>
    </reaction>
</comment>
<accession>A0A1F2PCD3</accession>
<dbReference type="GO" id="GO:0016831">
    <property type="term" value="F:carboxy-lyase activity"/>
    <property type="evidence" value="ECO:0007669"/>
    <property type="project" value="TreeGrafter"/>
</dbReference>
<evidence type="ECO:0000256" key="1">
    <source>
        <dbReference type="ARBA" id="ARBA00022602"/>
    </source>
</evidence>
<comment type="function">
    <text evidence="6">Flavin prenyltransferase that catalyzes the synthesis of the prenylated FMN cofactor (prenyl-FMN) for 4-hydroxy-3-polyprenylbenzoic acid decarboxylase UbiD. The prenyltransferase is metal-independent and links a dimethylallyl moiety from dimethylallyl monophosphate (DMAP) to the flavin N5 and C6 atoms of FMN.</text>
</comment>
<evidence type="ECO:0000256" key="2">
    <source>
        <dbReference type="ARBA" id="ARBA00022630"/>
    </source>
</evidence>
<feature type="binding site" evidence="6">
    <location>
        <begin position="14"/>
        <end position="16"/>
    </location>
    <ligand>
        <name>FMN</name>
        <dbReference type="ChEBI" id="CHEBI:58210"/>
    </ligand>
</feature>
<dbReference type="InterPro" id="IPR036551">
    <property type="entry name" value="Flavin_trans-like"/>
</dbReference>
<evidence type="ECO:0000256" key="3">
    <source>
        <dbReference type="ARBA" id="ARBA00022643"/>
    </source>
</evidence>
<comment type="caution">
    <text evidence="6">Lacks conserved residue(s) required for the propagation of feature annotation.</text>
</comment>
<protein>
    <recommendedName>
        <fullName evidence="6">Flavin prenyltransferase UbiX</fullName>
        <ecNumber evidence="6">2.5.1.129</ecNumber>
    </recommendedName>
</protein>
<dbReference type="STRING" id="1838285.SCAL_000360"/>
<evidence type="ECO:0000256" key="4">
    <source>
        <dbReference type="ARBA" id="ARBA00022679"/>
    </source>
</evidence>
<dbReference type="PANTHER" id="PTHR43374:SF1">
    <property type="entry name" value="FLAVIN PRENYLTRANSFERASE PAD1, MITOCHONDRIAL"/>
    <property type="match status" value="1"/>
</dbReference>
<evidence type="ECO:0000256" key="5">
    <source>
        <dbReference type="ARBA" id="ARBA00060793"/>
    </source>
</evidence>
<dbReference type="Pfam" id="PF02441">
    <property type="entry name" value="Flavoprotein"/>
    <property type="match status" value="1"/>
</dbReference>
<evidence type="ECO:0000313" key="9">
    <source>
        <dbReference type="Proteomes" id="UP000186940"/>
    </source>
</evidence>
<dbReference type="GO" id="GO:0106141">
    <property type="term" value="F:flavin prenyltransferase activity"/>
    <property type="evidence" value="ECO:0007669"/>
    <property type="project" value="UniProtKB-EC"/>
</dbReference>
<dbReference type="PATRIC" id="fig|1838285.3.peg.364"/>
<keyword evidence="8" id="KW-0456">Lyase</keyword>
<sequence>MIEGKLRLILGITGASGVIYGVRLLEVLGREIETHLVISDMGAKILELELGLTLDDLLEHATSVYPNSDLTAPISSGSFQVEGMIIAPCSMKTVAMVANGIAENLIVRAADVTLKEERKLILIPRETPLGRIHLENLLKVVEAGGTILPASPAFYHAPKTIDDLVDFVVGKVLDLFGIEHNLYRRWDLPEQG</sequence>
<feature type="binding site" evidence="6">
    <location>
        <position position="125"/>
    </location>
    <ligand>
        <name>FMN</name>
        <dbReference type="ChEBI" id="CHEBI:58210"/>
    </ligand>
</feature>
<dbReference type="HAMAP" id="MF_01984">
    <property type="entry name" value="ubiX_pad"/>
    <property type="match status" value="1"/>
</dbReference>
<dbReference type="Gene3D" id="3.40.50.1950">
    <property type="entry name" value="Flavin prenyltransferase-like"/>
    <property type="match status" value="1"/>
</dbReference>
<keyword evidence="1 6" id="KW-0637">Prenyltransferase</keyword>
<dbReference type="NCBIfam" id="NF004685">
    <property type="entry name" value="PRK06029.1"/>
    <property type="match status" value="1"/>
</dbReference>
<dbReference type="Proteomes" id="UP000186940">
    <property type="component" value="Unassembled WGS sequence"/>
</dbReference>
<keyword evidence="4 6" id="KW-0808">Transferase</keyword>
<evidence type="ECO:0000313" key="8">
    <source>
        <dbReference type="EMBL" id="OFV68684.1"/>
    </source>
</evidence>
<dbReference type="AlphaFoldDB" id="A0A1F2PCD3"/>
<reference evidence="8" key="1">
    <citation type="submission" date="2016-05" db="EMBL/GenBank/DDBJ databases">
        <title>Microbial consortia oxidize butane by reversing methanogenesis.</title>
        <authorList>
            <person name="Laso-Perez R."/>
            <person name="Richter M."/>
            <person name="Wegener G."/>
            <person name="Musat F."/>
        </authorList>
    </citation>
    <scope>NUCLEOTIDE SEQUENCE [LARGE SCALE GENOMIC DNA]</scope>
    <source>
        <strain evidence="8">BOX2</strain>
    </source>
</reference>
<dbReference type="EMBL" id="LYOS01000001">
    <property type="protein sequence ID" value="OFV68684.1"/>
    <property type="molecule type" value="Genomic_DNA"/>
</dbReference>
<keyword evidence="2 6" id="KW-0285">Flavoprotein</keyword>
<organism evidence="8 9">
    <name type="scientific">Candidatus Syntropharchaeum caldarium</name>
    <dbReference type="NCBI Taxonomy" id="1838285"/>
    <lineage>
        <taxon>Archaea</taxon>
        <taxon>Methanobacteriati</taxon>
        <taxon>Methanobacteriota</taxon>
        <taxon>Stenosarchaea group</taxon>
        <taxon>Methanomicrobia</taxon>
        <taxon>Methanosarcinales</taxon>
        <taxon>ANME-2 cluster</taxon>
        <taxon>Candidatus Syntropharchaeum</taxon>
    </lineage>
</organism>
<keyword evidence="3 6" id="KW-0288">FMN</keyword>
<feature type="binding site" evidence="6">
    <location>
        <begin position="90"/>
        <end position="93"/>
    </location>
    <ligand>
        <name>FMN</name>
        <dbReference type="ChEBI" id="CHEBI:58210"/>
    </ligand>
</feature>
<gene>
    <name evidence="6" type="primary">ubiX</name>
    <name evidence="8" type="ORF">SCAL_000360</name>
</gene>
<comment type="caution">
    <text evidence="8">The sequence shown here is derived from an EMBL/GenBank/DDBJ whole genome shotgun (WGS) entry which is preliminary data.</text>
</comment>
<dbReference type="SUPFAM" id="SSF52507">
    <property type="entry name" value="Homo-oligomeric flavin-containing Cys decarboxylases, HFCD"/>
    <property type="match status" value="1"/>
</dbReference>
<comment type="similarity">
    <text evidence="5 6">Belongs to the UbiX/PAD1 family.</text>
</comment>
<dbReference type="InterPro" id="IPR003382">
    <property type="entry name" value="Flavoprotein"/>
</dbReference>
<dbReference type="FunFam" id="3.40.50.1950:FF:000001">
    <property type="entry name" value="Flavin prenyltransferase UbiX"/>
    <property type="match status" value="1"/>
</dbReference>
<keyword evidence="9" id="KW-1185">Reference proteome</keyword>
<feature type="binding site" evidence="6">
    <location>
        <position position="171"/>
    </location>
    <ligand>
        <name>dimethylallyl phosphate</name>
        <dbReference type="ChEBI" id="CHEBI:88052"/>
    </ligand>
</feature>
<proteinExistence type="inferred from homology"/>
<feature type="binding site" evidence="6">
    <location>
        <position position="155"/>
    </location>
    <ligand>
        <name>dimethylallyl phosphate</name>
        <dbReference type="ChEBI" id="CHEBI:88052"/>
    </ligand>
</feature>
<evidence type="ECO:0000259" key="7">
    <source>
        <dbReference type="Pfam" id="PF02441"/>
    </source>
</evidence>
<dbReference type="NCBIfam" id="TIGR00421">
    <property type="entry name" value="ubiX_pad"/>
    <property type="match status" value="1"/>
</dbReference>
<evidence type="ECO:0000256" key="6">
    <source>
        <dbReference type="HAMAP-Rule" id="MF_01984"/>
    </source>
</evidence>
<feature type="binding site" evidence="6">
    <location>
        <position position="39"/>
    </location>
    <ligand>
        <name>FMN</name>
        <dbReference type="ChEBI" id="CHEBI:58210"/>
    </ligand>
</feature>